<dbReference type="STRING" id="759273.H1VV57"/>
<feature type="compositionally biased region" description="Acidic residues" evidence="1">
    <location>
        <begin position="152"/>
        <end position="171"/>
    </location>
</feature>
<feature type="non-terminal residue" evidence="2">
    <location>
        <position position="1"/>
    </location>
</feature>
<feature type="compositionally biased region" description="Polar residues" evidence="1">
    <location>
        <begin position="61"/>
        <end position="91"/>
    </location>
</feature>
<dbReference type="AlphaFoldDB" id="H1VV57"/>
<gene>
    <name evidence="2" type="ORF">CH063_13619</name>
</gene>
<feature type="compositionally biased region" description="Low complexity" evidence="1">
    <location>
        <begin position="206"/>
        <end position="225"/>
    </location>
</feature>
<dbReference type="VEuPathDB" id="FungiDB:CH63R_01950"/>
<feature type="compositionally biased region" description="Basic and acidic residues" evidence="1">
    <location>
        <begin position="17"/>
        <end position="32"/>
    </location>
</feature>
<feature type="region of interest" description="Disordered" evidence="1">
    <location>
        <begin position="1"/>
        <end position="300"/>
    </location>
</feature>
<dbReference type="HOGENOM" id="CLU_929240_0_0_1"/>
<feature type="compositionally biased region" description="Basic and acidic residues" evidence="1">
    <location>
        <begin position="50"/>
        <end position="59"/>
    </location>
</feature>
<feature type="compositionally biased region" description="Low complexity" evidence="1">
    <location>
        <begin position="246"/>
        <end position="256"/>
    </location>
</feature>
<protein>
    <submittedName>
        <fullName evidence="2">Uncharacterized protein</fullName>
    </submittedName>
</protein>
<dbReference type="EMBL" id="CACQ02006636">
    <property type="protein sequence ID" value="CCF44116.1"/>
    <property type="molecule type" value="Genomic_DNA"/>
</dbReference>
<evidence type="ECO:0000256" key="1">
    <source>
        <dbReference type="SAM" id="MobiDB-lite"/>
    </source>
</evidence>
<organism evidence="2 3">
    <name type="scientific">Colletotrichum higginsianum (strain IMI 349063)</name>
    <name type="common">Crucifer anthracnose fungus</name>
    <dbReference type="NCBI Taxonomy" id="759273"/>
    <lineage>
        <taxon>Eukaryota</taxon>
        <taxon>Fungi</taxon>
        <taxon>Dikarya</taxon>
        <taxon>Ascomycota</taxon>
        <taxon>Pezizomycotina</taxon>
        <taxon>Sordariomycetes</taxon>
        <taxon>Hypocreomycetidae</taxon>
        <taxon>Glomerellales</taxon>
        <taxon>Glomerellaceae</taxon>
        <taxon>Colletotrichum</taxon>
        <taxon>Colletotrichum destructivum species complex</taxon>
    </lineage>
</organism>
<dbReference type="Proteomes" id="UP000007174">
    <property type="component" value="Unassembled WGS sequence"/>
</dbReference>
<dbReference type="eggNOG" id="ENOG502RYYT">
    <property type="taxonomic scope" value="Eukaryota"/>
</dbReference>
<feature type="compositionally biased region" description="Acidic residues" evidence="1">
    <location>
        <begin position="228"/>
        <end position="240"/>
    </location>
</feature>
<name>H1VV57_COLHI</name>
<evidence type="ECO:0000313" key="3">
    <source>
        <dbReference type="Proteomes" id="UP000007174"/>
    </source>
</evidence>
<sequence length="300" mass="31992">MPSGFKLFSKGPKKGKSKENTLDPSEPAHPDETTEISLAATLTPLPDGDPISHIDELVRPHTSSGRPTTSSGASIKSAMPSFTTAPSTKQVMTPEKARLMKAMQLREKKKKMMNQQSATTPAVDAPAEQLMSEKAQPAQHVEEIAEHTLVAEADDGEEEEEEEDDDDDNEDDDRRLSESNEDNTDAEVDTHGTHDAVESATESGIAPAQAAEPASPVEAVAPTSAEPEAVDGEPQEEGESLAEGLAPAAVDDVPVVQFDATPEAVTAPEMSETQDTSTVEKEATLEVAEPVEQQQNETEK</sequence>
<evidence type="ECO:0000313" key="2">
    <source>
        <dbReference type="EMBL" id="CCF44116.1"/>
    </source>
</evidence>
<proteinExistence type="predicted"/>
<reference evidence="3" key="1">
    <citation type="journal article" date="2012" name="Nat. Genet.">
        <title>Lifestyle transitions in plant pathogenic Colletotrichum fungi deciphered by genome and transcriptome analyses.</title>
        <authorList>
            <person name="O'Connell R.J."/>
            <person name="Thon M.R."/>
            <person name="Hacquard S."/>
            <person name="Amyotte S.G."/>
            <person name="Kleemann J."/>
            <person name="Torres M.F."/>
            <person name="Damm U."/>
            <person name="Buiate E.A."/>
            <person name="Epstein L."/>
            <person name="Alkan N."/>
            <person name="Altmueller J."/>
            <person name="Alvarado-Balderrama L."/>
            <person name="Bauser C.A."/>
            <person name="Becker C."/>
            <person name="Birren B.W."/>
            <person name="Chen Z."/>
            <person name="Choi J."/>
            <person name="Crouch J.A."/>
            <person name="Duvick J.P."/>
            <person name="Farman M.A."/>
            <person name="Gan P."/>
            <person name="Heiman D."/>
            <person name="Henrissat B."/>
            <person name="Howard R.J."/>
            <person name="Kabbage M."/>
            <person name="Koch C."/>
            <person name="Kracher B."/>
            <person name="Kubo Y."/>
            <person name="Law A.D."/>
            <person name="Lebrun M.-H."/>
            <person name="Lee Y.-H."/>
            <person name="Miyara I."/>
            <person name="Moore N."/>
            <person name="Neumann U."/>
            <person name="Nordstroem K."/>
            <person name="Panaccione D.G."/>
            <person name="Panstruga R."/>
            <person name="Place M."/>
            <person name="Proctor R.H."/>
            <person name="Prusky D."/>
            <person name="Rech G."/>
            <person name="Reinhardt R."/>
            <person name="Rollins J.A."/>
            <person name="Rounsley S."/>
            <person name="Schardl C.L."/>
            <person name="Schwartz D.C."/>
            <person name="Shenoy N."/>
            <person name="Shirasu K."/>
            <person name="Sikhakolli U.R."/>
            <person name="Stueber K."/>
            <person name="Sukno S.A."/>
            <person name="Sweigard J.A."/>
            <person name="Takano Y."/>
            <person name="Takahara H."/>
            <person name="Trail F."/>
            <person name="van der Does H.C."/>
            <person name="Voll L.M."/>
            <person name="Will I."/>
            <person name="Young S."/>
            <person name="Zeng Q."/>
            <person name="Zhang J."/>
            <person name="Zhou S."/>
            <person name="Dickman M.B."/>
            <person name="Schulze-Lefert P."/>
            <person name="Ver Loren van Themaat E."/>
            <person name="Ma L.-J."/>
            <person name="Vaillancourt L.J."/>
        </authorList>
    </citation>
    <scope>NUCLEOTIDE SEQUENCE [LARGE SCALE GENOMIC DNA]</scope>
    <source>
        <strain evidence="3">IMI 349063</strain>
    </source>
</reference>
<accession>H1VV57</accession>
<feature type="compositionally biased region" description="Basic and acidic residues" evidence="1">
    <location>
        <begin position="188"/>
        <end position="197"/>
    </location>
</feature>